<organism evidence="10 11">
    <name type="scientific">Kingdonia uniflora</name>
    <dbReference type="NCBI Taxonomy" id="39325"/>
    <lineage>
        <taxon>Eukaryota</taxon>
        <taxon>Viridiplantae</taxon>
        <taxon>Streptophyta</taxon>
        <taxon>Embryophyta</taxon>
        <taxon>Tracheophyta</taxon>
        <taxon>Spermatophyta</taxon>
        <taxon>Magnoliopsida</taxon>
        <taxon>Ranunculales</taxon>
        <taxon>Circaeasteraceae</taxon>
        <taxon>Kingdonia</taxon>
    </lineage>
</organism>
<comment type="caution">
    <text evidence="10">The sequence shown here is derived from an EMBL/GenBank/DDBJ whole genome shotgun (WGS) entry which is preliminary data.</text>
</comment>
<dbReference type="GO" id="GO:0004823">
    <property type="term" value="F:leucine-tRNA ligase activity"/>
    <property type="evidence" value="ECO:0007669"/>
    <property type="project" value="UniProtKB-EC"/>
</dbReference>
<protein>
    <recommendedName>
        <fullName evidence="2">leucine--tRNA ligase</fullName>
        <ecNumber evidence="2">6.1.1.4</ecNumber>
    </recommendedName>
    <alternativeName>
        <fullName evidence="8">Leucyl-tRNA synthetase</fullName>
    </alternativeName>
</protein>
<dbReference type="GO" id="GO:0005524">
    <property type="term" value="F:ATP binding"/>
    <property type="evidence" value="ECO:0007669"/>
    <property type="project" value="UniProtKB-KW"/>
</dbReference>
<accession>A0A7J7LLF2</accession>
<dbReference type="PANTHER" id="PTHR45794">
    <property type="entry name" value="LEUCYL-TRNA SYNTHETASE"/>
    <property type="match status" value="1"/>
</dbReference>
<dbReference type="Gene3D" id="3.90.740.10">
    <property type="entry name" value="Valyl/Leucyl/Isoleucyl-tRNA synthetase, editing domain"/>
    <property type="match status" value="1"/>
</dbReference>
<comment type="similarity">
    <text evidence="1">Belongs to the class-I aminoacyl-tRNA synthetase family.</text>
</comment>
<sequence>MESGKSLVRRDKLLEIEAKVRVSWEQSSVLKAESNVTRPELGEKLFGTFPYPYMNGVLHLGHAYSLSKLKFSSAYHRLRGANVLLPFAFHCTGMPIKVSADKLVWEVHRDSGEGVQSQYYTLIKMEVVPPFPPKLGPLEGKHVFLAAATLRPETMYGQANSWVLPDGKYGAFEINETGVFIITERATLNLAHQKLSKIPETPTCLITLTGHDLIGLPLNSSLSFNEIIYSLPMLTILTNKGTRIVTSVPSDSPDDYMALLDLKSKPALRAKFGVKDEWVLPFEVTPIINIPEFGDKAAEKVCIDLKSRARTRKTSSRKRNG</sequence>
<dbReference type="SUPFAM" id="SSF52374">
    <property type="entry name" value="Nucleotidylyl transferase"/>
    <property type="match status" value="1"/>
</dbReference>
<evidence type="ECO:0000256" key="6">
    <source>
        <dbReference type="ARBA" id="ARBA00022917"/>
    </source>
</evidence>
<keyword evidence="3" id="KW-0436">Ligase</keyword>
<dbReference type="PROSITE" id="PS00178">
    <property type="entry name" value="AA_TRNA_LIGASE_I"/>
    <property type="match status" value="1"/>
</dbReference>
<evidence type="ECO:0000259" key="9">
    <source>
        <dbReference type="Pfam" id="PF00133"/>
    </source>
</evidence>
<dbReference type="SUPFAM" id="SSF50677">
    <property type="entry name" value="ValRS/IleRS/LeuRS editing domain"/>
    <property type="match status" value="1"/>
</dbReference>
<evidence type="ECO:0000256" key="2">
    <source>
        <dbReference type="ARBA" id="ARBA00013164"/>
    </source>
</evidence>
<dbReference type="InterPro" id="IPR004493">
    <property type="entry name" value="Leu-tRNA-synth_Ia_arc/euk"/>
</dbReference>
<gene>
    <name evidence="10" type="ORF">GIB67_001314</name>
</gene>
<keyword evidence="11" id="KW-1185">Reference proteome</keyword>
<keyword evidence="7" id="KW-0030">Aminoacyl-tRNA synthetase</keyword>
<dbReference type="Proteomes" id="UP000541444">
    <property type="component" value="Unassembled WGS sequence"/>
</dbReference>
<evidence type="ECO:0000256" key="1">
    <source>
        <dbReference type="ARBA" id="ARBA00005594"/>
    </source>
</evidence>
<evidence type="ECO:0000256" key="8">
    <source>
        <dbReference type="ARBA" id="ARBA00030520"/>
    </source>
</evidence>
<keyword evidence="6" id="KW-0648">Protein biosynthesis</keyword>
<dbReference type="OrthoDB" id="10249672at2759"/>
<proteinExistence type="inferred from homology"/>
<name>A0A7J7LLF2_9MAGN</name>
<evidence type="ECO:0000256" key="4">
    <source>
        <dbReference type="ARBA" id="ARBA00022741"/>
    </source>
</evidence>
<evidence type="ECO:0000313" key="10">
    <source>
        <dbReference type="EMBL" id="KAF6143370.1"/>
    </source>
</evidence>
<dbReference type="EMBL" id="JACGCM010002207">
    <property type="protein sequence ID" value="KAF6143370.1"/>
    <property type="molecule type" value="Genomic_DNA"/>
</dbReference>
<dbReference type="PANTHER" id="PTHR45794:SF1">
    <property type="entry name" value="LEUCINE--TRNA LIGASE, CYTOPLASMIC"/>
    <property type="match status" value="1"/>
</dbReference>
<dbReference type="AlphaFoldDB" id="A0A7J7LLF2"/>
<dbReference type="InterPro" id="IPR002300">
    <property type="entry name" value="aa-tRNA-synth_Ia"/>
</dbReference>
<dbReference type="GO" id="GO:0006429">
    <property type="term" value="P:leucyl-tRNA aminoacylation"/>
    <property type="evidence" value="ECO:0007669"/>
    <property type="project" value="InterPro"/>
</dbReference>
<evidence type="ECO:0000256" key="3">
    <source>
        <dbReference type="ARBA" id="ARBA00022598"/>
    </source>
</evidence>
<dbReference type="EC" id="6.1.1.4" evidence="2"/>
<keyword evidence="5" id="KW-0067">ATP-binding</keyword>
<dbReference type="GO" id="GO:0048608">
    <property type="term" value="P:reproductive structure development"/>
    <property type="evidence" value="ECO:0007669"/>
    <property type="project" value="UniProtKB-ARBA"/>
</dbReference>
<dbReference type="GO" id="GO:0002161">
    <property type="term" value="F:aminoacyl-tRNA deacylase activity"/>
    <property type="evidence" value="ECO:0007669"/>
    <property type="project" value="InterPro"/>
</dbReference>
<dbReference type="InterPro" id="IPR014729">
    <property type="entry name" value="Rossmann-like_a/b/a_fold"/>
</dbReference>
<reference evidence="10 11" key="1">
    <citation type="journal article" date="2020" name="IScience">
        <title>Genome Sequencing of the Endangered Kingdonia uniflora (Circaeasteraceae, Ranunculales) Reveals Potential Mechanisms of Evolutionary Specialization.</title>
        <authorList>
            <person name="Sun Y."/>
            <person name="Deng T."/>
            <person name="Zhang A."/>
            <person name="Moore M.J."/>
            <person name="Landis J.B."/>
            <person name="Lin N."/>
            <person name="Zhang H."/>
            <person name="Zhang X."/>
            <person name="Huang J."/>
            <person name="Zhang X."/>
            <person name="Sun H."/>
            <person name="Wang H."/>
        </authorList>
    </citation>
    <scope>NUCLEOTIDE SEQUENCE [LARGE SCALE GENOMIC DNA]</scope>
    <source>
        <strain evidence="10">TB1705</strain>
        <tissue evidence="10">Leaf</tissue>
    </source>
</reference>
<dbReference type="Pfam" id="PF00133">
    <property type="entry name" value="tRNA-synt_1"/>
    <property type="match status" value="1"/>
</dbReference>
<feature type="domain" description="Aminoacyl-tRNA synthetase class Ia" evidence="9">
    <location>
        <begin position="24"/>
        <end position="111"/>
    </location>
</feature>
<dbReference type="GO" id="GO:0009791">
    <property type="term" value="P:post-embryonic development"/>
    <property type="evidence" value="ECO:0007669"/>
    <property type="project" value="UniProtKB-ARBA"/>
</dbReference>
<evidence type="ECO:0000256" key="5">
    <source>
        <dbReference type="ARBA" id="ARBA00022840"/>
    </source>
</evidence>
<dbReference type="Gene3D" id="3.40.50.620">
    <property type="entry name" value="HUPs"/>
    <property type="match status" value="1"/>
</dbReference>
<evidence type="ECO:0000313" key="11">
    <source>
        <dbReference type="Proteomes" id="UP000541444"/>
    </source>
</evidence>
<keyword evidence="4" id="KW-0547">Nucleotide-binding</keyword>
<dbReference type="InterPro" id="IPR009008">
    <property type="entry name" value="Val/Leu/Ile-tRNA-synth_edit"/>
</dbReference>
<evidence type="ECO:0000256" key="7">
    <source>
        <dbReference type="ARBA" id="ARBA00023146"/>
    </source>
</evidence>
<dbReference type="InterPro" id="IPR001412">
    <property type="entry name" value="aa-tRNA-synth_I_CS"/>
</dbReference>
<dbReference type="FunFam" id="3.90.740.10:FF:000001">
    <property type="entry name" value="Leucine--tRNA ligase, cytoplasmic"/>
    <property type="match status" value="1"/>
</dbReference>